<name>A0A914HL26_GLORO</name>
<dbReference type="SUPFAM" id="SSF52313">
    <property type="entry name" value="Ribosomal protein S2"/>
    <property type="match status" value="1"/>
</dbReference>
<dbReference type="Proteomes" id="UP000887572">
    <property type="component" value="Unplaced"/>
</dbReference>
<proteinExistence type="inferred from homology"/>
<dbReference type="FunFam" id="3.40.50.10490:FF:000012">
    <property type="entry name" value="40S ribosomal protein SA"/>
    <property type="match status" value="1"/>
</dbReference>
<keyword evidence="8" id="KW-1185">Reference proteome</keyword>
<protein>
    <recommendedName>
        <fullName evidence="6">Small ribosomal subunit protein uS2</fullName>
    </recommendedName>
</protein>
<keyword evidence="3 6" id="KW-0963">Cytoplasm</keyword>
<evidence type="ECO:0000256" key="4">
    <source>
        <dbReference type="ARBA" id="ARBA00022980"/>
    </source>
</evidence>
<evidence type="ECO:0000256" key="2">
    <source>
        <dbReference type="ARBA" id="ARBA00006242"/>
    </source>
</evidence>
<evidence type="ECO:0000256" key="7">
    <source>
        <dbReference type="SAM" id="MobiDB-lite"/>
    </source>
</evidence>
<evidence type="ECO:0000313" key="9">
    <source>
        <dbReference type="WBParaSite" id="Gr19_v10_g2483.t1"/>
    </source>
</evidence>
<evidence type="ECO:0000256" key="6">
    <source>
        <dbReference type="HAMAP-Rule" id="MF_03015"/>
    </source>
</evidence>
<feature type="region of interest" description="Disordered" evidence="7">
    <location>
        <begin position="273"/>
        <end position="327"/>
    </location>
</feature>
<keyword evidence="4 6" id="KW-0689">Ribosomal protein</keyword>
<evidence type="ECO:0000256" key="1">
    <source>
        <dbReference type="ARBA" id="ARBA00004496"/>
    </source>
</evidence>
<feature type="compositionally biased region" description="Low complexity" evidence="7">
    <location>
        <begin position="273"/>
        <end position="284"/>
    </location>
</feature>
<dbReference type="InterPro" id="IPR005707">
    <property type="entry name" value="Ribosomal_uS2_euk/arc"/>
</dbReference>
<dbReference type="NCBIfam" id="TIGR01012">
    <property type="entry name" value="uS2_euk_arch"/>
    <property type="match status" value="1"/>
</dbReference>
<dbReference type="InterPro" id="IPR018130">
    <property type="entry name" value="Ribosomal_uS2_CS"/>
</dbReference>
<feature type="compositionally biased region" description="Pro residues" evidence="7">
    <location>
        <begin position="285"/>
        <end position="299"/>
    </location>
</feature>
<comment type="similarity">
    <text evidence="2 6">Belongs to the universal ribosomal protein uS2 family.</text>
</comment>
<dbReference type="GO" id="GO:0000028">
    <property type="term" value="P:ribosomal small subunit assembly"/>
    <property type="evidence" value="ECO:0007669"/>
    <property type="project" value="UniProtKB-UniRule"/>
</dbReference>
<dbReference type="GO" id="GO:0006412">
    <property type="term" value="P:translation"/>
    <property type="evidence" value="ECO:0007669"/>
    <property type="project" value="UniProtKB-UniRule"/>
</dbReference>
<dbReference type="GO" id="GO:0022627">
    <property type="term" value="C:cytosolic small ribosomal subunit"/>
    <property type="evidence" value="ECO:0007669"/>
    <property type="project" value="UniProtKB-UniRule"/>
</dbReference>
<evidence type="ECO:0000313" key="8">
    <source>
        <dbReference type="Proteomes" id="UP000887572"/>
    </source>
</evidence>
<dbReference type="HAMAP" id="MF_03015">
    <property type="entry name" value="Ribosomal_S2_euk"/>
    <property type="match status" value="1"/>
</dbReference>
<reference evidence="9" key="1">
    <citation type="submission" date="2022-11" db="UniProtKB">
        <authorList>
            <consortium name="WormBaseParasite"/>
        </authorList>
    </citation>
    <scope>IDENTIFICATION</scope>
</reference>
<dbReference type="InterPro" id="IPR023591">
    <property type="entry name" value="Ribosomal_uS2_flav_dom_sf"/>
</dbReference>
<dbReference type="AlphaFoldDB" id="A0A914HL26"/>
<feature type="compositionally biased region" description="Polar residues" evidence="7">
    <location>
        <begin position="301"/>
        <end position="314"/>
    </location>
</feature>
<dbReference type="CDD" id="cd01425">
    <property type="entry name" value="RPS2"/>
    <property type="match status" value="1"/>
</dbReference>
<accession>A0A914HL26</accession>
<comment type="subunit">
    <text evidence="6">Component of the small ribosomal subunit. Mature ribosomes consist of a small (40S) and a large (60S) subunit. The 40S subunit contains about 33 different proteins and 1 molecule of RNA (18S). The 60S subunit contains about 49 different proteins and 3 molecules of RNA (28S, 5.8S and 5S). Interacts with ribosomal protein S21.</text>
</comment>
<dbReference type="Gene3D" id="3.40.50.10490">
    <property type="entry name" value="Glucose-6-phosphate isomerase like protein, domain 1"/>
    <property type="match status" value="1"/>
</dbReference>
<feature type="region of interest" description="Disordered" evidence="7">
    <location>
        <begin position="228"/>
        <end position="250"/>
    </location>
</feature>
<dbReference type="WBParaSite" id="Gr19_v10_g2483.t1">
    <property type="protein sequence ID" value="Gr19_v10_g2483.t1"/>
    <property type="gene ID" value="Gr19_v10_g2483"/>
</dbReference>
<dbReference type="GO" id="GO:0003735">
    <property type="term" value="F:structural constituent of ribosome"/>
    <property type="evidence" value="ECO:0007669"/>
    <property type="project" value="UniProtKB-UniRule"/>
</dbReference>
<dbReference type="PROSITE" id="PS00962">
    <property type="entry name" value="RIBOSOMAL_S2_1"/>
    <property type="match status" value="1"/>
</dbReference>
<comment type="function">
    <text evidence="6">Required for the assembly and/or stability of the 40S ribosomal subunit. Required for the processing of the 20S rRNA-precursor to mature 18S rRNA in a late step of the maturation of 40S ribosomal subunits.</text>
</comment>
<organism evidence="8 9">
    <name type="scientific">Globodera rostochiensis</name>
    <name type="common">Golden nematode worm</name>
    <name type="synonym">Heterodera rostochiensis</name>
    <dbReference type="NCBI Taxonomy" id="31243"/>
    <lineage>
        <taxon>Eukaryota</taxon>
        <taxon>Metazoa</taxon>
        <taxon>Ecdysozoa</taxon>
        <taxon>Nematoda</taxon>
        <taxon>Chromadorea</taxon>
        <taxon>Rhabditida</taxon>
        <taxon>Tylenchina</taxon>
        <taxon>Tylenchomorpha</taxon>
        <taxon>Tylenchoidea</taxon>
        <taxon>Heteroderidae</taxon>
        <taxon>Heteroderinae</taxon>
        <taxon>Globodera</taxon>
    </lineage>
</organism>
<dbReference type="PANTHER" id="PTHR11489">
    <property type="entry name" value="40S RIBOSOMAL PROTEIN SA"/>
    <property type="match status" value="1"/>
</dbReference>
<dbReference type="InterPro" id="IPR027498">
    <property type="entry name" value="Ribosomal_uS2_euk"/>
</dbReference>
<sequence length="327" mass="35997">MSSSLDVFKLTDDDAMKFLVCESHVGTKKLDHQMEHYVWKRRSDGIHIINIRKTWEKLLFAARAIAAIENPMDVVVVSSQQITQRAVLKFAAHIGAMPIVGRFTPGSLTNQIQKNFKEPRLLVVSDPQLDHQAVREASYVNTPVIALTNTDSPLKFVDIAIPANNKNKHSIGLMWWLLAREVLLLRGKISRQTGFVVDDKVIMPDLYFYRDPQEQEKEGVEEGEADITAKEGWGGTQPMEAVPEFGGGQAEPIKLDFDVPHITDWAAASDWNTAAAVPAEQQAVVPPPPGVVAPPPPPAVSTDSSGAAPQQQEPPKQDDTWGASSAW</sequence>
<evidence type="ECO:0000256" key="3">
    <source>
        <dbReference type="ARBA" id="ARBA00022490"/>
    </source>
</evidence>
<dbReference type="PRINTS" id="PR00395">
    <property type="entry name" value="RIBOSOMALS2"/>
</dbReference>
<evidence type="ECO:0000256" key="5">
    <source>
        <dbReference type="ARBA" id="ARBA00023274"/>
    </source>
</evidence>
<comment type="subcellular location">
    <subcellularLocation>
        <location evidence="1 6">Cytoplasm</location>
    </subcellularLocation>
</comment>
<dbReference type="Pfam" id="PF00318">
    <property type="entry name" value="Ribosomal_S2"/>
    <property type="match status" value="1"/>
</dbReference>
<dbReference type="InterPro" id="IPR001865">
    <property type="entry name" value="Ribosomal_uS2"/>
</dbReference>
<keyword evidence="5 6" id="KW-0687">Ribonucleoprotein</keyword>